<dbReference type="InterPro" id="IPR035940">
    <property type="entry name" value="CAP_sf"/>
</dbReference>
<comment type="caution">
    <text evidence="7">The sequence shown here is derived from an EMBL/GenBank/DDBJ whole genome shotgun (WGS) entry which is preliminary data.</text>
</comment>
<dbReference type="Pfam" id="PF02674">
    <property type="entry name" value="Colicin_V"/>
    <property type="match status" value="1"/>
</dbReference>
<dbReference type="EMBL" id="MGFR01000001">
    <property type="protein sequence ID" value="OGM10088.1"/>
    <property type="molecule type" value="Genomic_DNA"/>
</dbReference>
<sequence>MNLPSLGANYIDLIIAVVLVYFASEAIRHGFWVILADFAAFLGSLVISLRTYKFGAEILRSNFSLPHSVANALGFLVSAIVIEGVLGFVLAHLIVRIPKKYWKGRLNKVLAVIPALGEGLVLIAFLLTLALGLPIKPSLKTDIAKSKIGSLILNKTSNVETAINEVFGGVIEDSLTYLTVKPGSRERITLNSVVGTLKDDEKSESEMFSLVNAERAKNGVAPLAWSVEIVVVARKHAADMWVRHYFGHVSPEGDDVGDRLNKARIDYGFAGENLALAPTVVTAMNGLLNSPGHRANILEAKFKKVGIGVIDNGFYGKMFVQVFSD</sequence>
<feature type="transmembrane region" description="Helical" evidence="5">
    <location>
        <begin position="6"/>
        <end position="24"/>
    </location>
</feature>
<feature type="domain" description="SCP" evidence="6">
    <location>
        <begin position="209"/>
        <end position="323"/>
    </location>
</feature>
<evidence type="ECO:0000259" key="6">
    <source>
        <dbReference type="Pfam" id="PF00188"/>
    </source>
</evidence>
<comment type="subcellular location">
    <subcellularLocation>
        <location evidence="1">Membrane</location>
        <topology evidence="1">Multi-pass membrane protein</topology>
    </subcellularLocation>
</comment>
<dbReference type="GO" id="GO:0009403">
    <property type="term" value="P:toxin biosynthetic process"/>
    <property type="evidence" value="ECO:0007669"/>
    <property type="project" value="InterPro"/>
</dbReference>
<dbReference type="CDD" id="cd05379">
    <property type="entry name" value="CAP_bacterial"/>
    <property type="match status" value="1"/>
</dbReference>
<dbReference type="SUPFAM" id="SSF55797">
    <property type="entry name" value="PR-1-like"/>
    <property type="match status" value="1"/>
</dbReference>
<organism evidence="7 8">
    <name type="scientific">Candidatus Woesebacteria bacterium RBG_13_46_13</name>
    <dbReference type="NCBI Taxonomy" id="1802479"/>
    <lineage>
        <taxon>Bacteria</taxon>
        <taxon>Candidatus Woeseibacteriota</taxon>
    </lineage>
</organism>
<dbReference type="Proteomes" id="UP000176778">
    <property type="component" value="Unassembled WGS sequence"/>
</dbReference>
<dbReference type="PANTHER" id="PTHR31157:SF1">
    <property type="entry name" value="SCP DOMAIN-CONTAINING PROTEIN"/>
    <property type="match status" value="1"/>
</dbReference>
<dbReference type="InterPro" id="IPR003825">
    <property type="entry name" value="Colicin-V_CvpA"/>
</dbReference>
<keyword evidence="2 5" id="KW-0812">Transmembrane</keyword>
<dbReference type="GO" id="GO:0016020">
    <property type="term" value="C:membrane"/>
    <property type="evidence" value="ECO:0007669"/>
    <property type="project" value="UniProtKB-SubCell"/>
</dbReference>
<evidence type="ECO:0000256" key="3">
    <source>
        <dbReference type="ARBA" id="ARBA00022989"/>
    </source>
</evidence>
<dbReference type="InterPro" id="IPR014044">
    <property type="entry name" value="CAP_dom"/>
</dbReference>
<gene>
    <name evidence="7" type="ORF">A2Y68_01420</name>
</gene>
<name>A0A1F7X6X4_9BACT</name>
<dbReference type="Gene3D" id="3.40.33.10">
    <property type="entry name" value="CAP"/>
    <property type="match status" value="1"/>
</dbReference>
<dbReference type="PANTHER" id="PTHR31157">
    <property type="entry name" value="SCP DOMAIN-CONTAINING PROTEIN"/>
    <property type="match status" value="1"/>
</dbReference>
<keyword evidence="4 5" id="KW-0472">Membrane</keyword>
<protein>
    <recommendedName>
        <fullName evidence="6">SCP domain-containing protein</fullName>
    </recommendedName>
</protein>
<dbReference type="Pfam" id="PF00188">
    <property type="entry name" value="CAP"/>
    <property type="match status" value="1"/>
</dbReference>
<evidence type="ECO:0000256" key="2">
    <source>
        <dbReference type="ARBA" id="ARBA00022692"/>
    </source>
</evidence>
<reference evidence="7 8" key="1">
    <citation type="journal article" date="2016" name="Nat. Commun.">
        <title>Thousands of microbial genomes shed light on interconnected biogeochemical processes in an aquifer system.</title>
        <authorList>
            <person name="Anantharaman K."/>
            <person name="Brown C.T."/>
            <person name="Hug L.A."/>
            <person name="Sharon I."/>
            <person name="Castelle C.J."/>
            <person name="Probst A.J."/>
            <person name="Thomas B.C."/>
            <person name="Singh A."/>
            <person name="Wilkins M.J."/>
            <person name="Karaoz U."/>
            <person name="Brodie E.L."/>
            <person name="Williams K.H."/>
            <person name="Hubbard S.S."/>
            <person name="Banfield J.F."/>
        </authorList>
    </citation>
    <scope>NUCLEOTIDE SEQUENCE [LARGE SCALE GENOMIC DNA]</scope>
</reference>
<evidence type="ECO:0000313" key="7">
    <source>
        <dbReference type="EMBL" id="OGM10088.1"/>
    </source>
</evidence>
<feature type="transmembrane region" description="Helical" evidence="5">
    <location>
        <begin position="109"/>
        <end position="133"/>
    </location>
</feature>
<keyword evidence="3 5" id="KW-1133">Transmembrane helix</keyword>
<proteinExistence type="predicted"/>
<evidence type="ECO:0000256" key="5">
    <source>
        <dbReference type="SAM" id="Phobius"/>
    </source>
</evidence>
<dbReference type="STRING" id="1802479.A2Y68_01420"/>
<feature type="transmembrane region" description="Helical" evidence="5">
    <location>
        <begin position="72"/>
        <end position="97"/>
    </location>
</feature>
<dbReference type="AlphaFoldDB" id="A0A1F7X6X4"/>
<feature type="transmembrane region" description="Helical" evidence="5">
    <location>
        <begin position="31"/>
        <end position="52"/>
    </location>
</feature>
<evidence type="ECO:0000313" key="8">
    <source>
        <dbReference type="Proteomes" id="UP000176778"/>
    </source>
</evidence>
<accession>A0A1F7X6X4</accession>
<evidence type="ECO:0000256" key="4">
    <source>
        <dbReference type="ARBA" id="ARBA00023136"/>
    </source>
</evidence>
<evidence type="ECO:0000256" key="1">
    <source>
        <dbReference type="ARBA" id="ARBA00004141"/>
    </source>
</evidence>